<dbReference type="GO" id="GO:0015026">
    <property type="term" value="F:coreceptor activity"/>
    <property type="evidence" value="ECO:0007669"/>
    <property type="project" value="InterPro"/>
</dbReference>
<feature type="transmembrane region" description="Helical" evidence="11">
    <location>
        <begin position="181"/>
        <end position="202"/>
    </location>
</feature>
<dbReference type="GO" id="GO:0005886">
    <property type="term" value="C:plasma membrane"/>
    <property type="evidence" value="ECO:0007669"/>
    <property type="project" value="UniProtKB-SubCell"/>
</dbReference>
<evidence type="ECO:0000313" key="14">
    <source>
        <dbReference type="Proteomes" id="UP001152622"/>
    </source>
</evidence>
<comment type="subcellular location">
    <subcellularLocation>
        <location evidence="1">Cell membrane</location>
        <topology evidence="1">Single-pass type I membrane protein</topology>
    </subcellularLocation>
</comment>
<protein>
    <recommendedName>
        <fullName evidence="15">Receptor activity modifying protein 2</fullName>
    </recommendedName>
</protein>
<dbReference type="GO" id="GO:0008277">
    <property type="term" value="P:regulation of G protein-coupled receptor signaling pathway"/>
    <property type="evidence" value="ECO:0007669"/>
    <property type="project" value="InterPro"/>
</dbReference>
<evidence type="ECO:0008006" key="15">
    <source>
        <dbReference type="Google" id="ProtNLM"/>
    </source>
</evidence>
<evidence type="ECO:0000256" key="10">
    <source>
        <dbReference type="ARBA" id="ARBA00023170"/>
    </source>
</evidence>
<reference evidence="13" key="1">
    <citation type="journal article" date="2023" name="Science">
        <title>Genome structures resolve the early diversification of teleost fishes.</title>
        <authorList>
            <person name="Parey E."/>
            <person name="Louis A."/>
            <person name="Montfort J."/>
            <person name="Bouchez O."/>
            <person name="Roques C."/>
            <person name="Iampietro C."/>
            <person name="Lluch J."/>
            <person name="Castinel A."/>
            <person name="Donnadieu C."/>
            <person name="Desvignes T."/>
            <person name="Floi Bucao C."/>
            <person name="Jouanno E."/>
            <person name="Wen M."/>
            <person name="Mejri S."/>
            <person name="Dirks R."/>
            <person name="Jansen H."/>
            <person name="Henkel C."/>
            <person name="Chen W.J."/>
            <person name="Zahm M."/>
            <person name="Cabau C."/>
            <person name="Klopp C."/>
            <person name="Thompson A.W."/>
            <person name="Robinson-Rechavi M."/>
            <person name="Braasch I."/>
            <person name="Lecointre G."/>
            <person name="Bobe J."/>
            <person name="Postlethwait J.H."/>
            <person name="Berthelot C."/>
            <person name="Roest Crollius H."/>
            <person name="Guiguen Y."/>
        </authorList>
    </citation>
    <scope>NUCLEOTIDE SEQUENCE</scope>
    <source>
        <strain evidence="13">WJC10195</strain>
    </source>
</reference>
<keyword evidence="8 11" id="KW-0472">Membrane</keyword>
<evidence type="ECO:0000313" key="13">
    <source>
        <dbReference type="EMBL" id="KAJ8344709.1"/>
    </source>
</evidence>
<keyword evidence="6 12" id="KW-0732">Signal</keyword>
<dbReference type="GO" id="GO:0031623">
    <property type="term" value="P:receptor internalization"/>
    <property type="evidence" value="ECO:0007669"/>
    <property type="project" value="TreeGrafter"/>
</dbReference>
<evidence type="ECO:0000256" key="4">
    <source>
        <dbReference type="ARBA" id="ARBA00022475"/>
    </source>
</evidence>
<keyword evidence="10" id="KW-0675">Receptor</keyword>
<keyword evidence="14" id="KW-1185">Reference proteome</keyword>
<evidence type="ECO:0000256" key="1">
    <source>
        <dbReference type="ARBA" id="ARBA00004251"/>
    </source>
</evidence>
<evidence type="ECO:0000256" key="11">
    <source>
        <dbReference type="SAM" id="Phobius"/>
    </source>
</evidence>
<dbReference type="AlphaFoldDB" id="A0A9Q1ETB2"/>
<dbReference type="Pfam" id="PF04901">
    <property type="entry name" value="RAMP"/>
    <property type="match status" value="1"/>
</dbReference>
<evidence type="ECO:0000256" key="12">
    <source>
        <dbReference type="SAM" id="SignalP"/>
    </source>
</evidence>
<dbReference type="GO" id="GO:0006886">
    <property type="term" value="P:intracellular protein transport"/>
    <property type="evidence" value="ECO:0007669"/>
    <property type="project" value="InterPro"/>
</dbReference>
<dbReference type="GO" id="GO:0001525">
    <property type="term" value="P:angiogenesis"/>
    <property type="evidence" value="ECO:0007669"/>
    <property type="project" value="TreeGrafter"/>
</dbReference>
<gene>
    <name evidence="13" type="ORF">SKAU_G00289020</name>
</gene>
<dbReference type="PANTHER" id="PTHR14076">
    <property type="entry name" value="RECEPTOR ACTIVITY MODIFYING PROTEIN RAMP"/>
    <property type="match status" value="1"/>
</dbReference>
<dbReference type="Gene3D" id="1.10.150.510">
    <property type="entry name" value="Receptor activity modifying family"/>
    <property type="match status" value="1"/>
</dbReference>
<dbReference type="PANTHER" id="PTHR14076:SF10">
    <property type="entry name" value="RAMP2 PROTEIN"/>
    <property type="match status" value="1"/>
</dbReference>
<dbReference type="GO" id="GO:0009986">
    <property type="term" value="C:cell surface"/>
    <property type="evidence" value="ECO:0007669"/>
    <property type="project" value="TreeGrafter"/>
</dbReference>
<organism evidence="13 14">
    <name type="scientific">Synaphobranchus kaupii</name>
    <name type="common">Kaup's arrowtooth eel</name>
    <dbReference type="NCBI Taxonomy" id="118154"/>
    <lineage>
        <taxon>Eukaryota</taxon>
        <taxon>Metazoa</taxon>
        <taxon>Chordata</taxon>
        <taxon>Craniata</taxon>
        <taxon>Vertebrata</taxon>
        <taxon>Euteleostomi</taxon>
        <taxon>Actinopterygii</taxon>
        <taxon>Neopterygii</taxon>
        <taxon>Teleostei</taxon>
        <taxon>Anguilliformes</taxon>
        <taxon>Synaphobranchidae</taxon>
        <taxon>Synaphobranchus</taxon>
    </lineage>
</organism>
<evidence type="ECO:0000256" key="9">
    <source>
        <dbReference type="ARBA" id="ARBA00023157"/>
    </source>
</evidence>
<dbReference type="GO" id="GO:0072659">
    <property type="term" value="P:protein localization to plasma membrane"/>
    <property type="evidence" value="ECO:0007669"/>
    <property type="project" value="TreeGrafter"/>
</dbReference>
<comment type="caution">
    <text evidence="13">The sequence shown here is derived from an EMBL/GenBank/DDBJ whole genome shotgun (WGS) entry which is preliminary data.</text>
</comment>
<sequence>MDNTSSSQLILPILFWVMWVASVCGGTESMQVTLPGPTISSDPFTQHYGPVITSDAFTQHYDITLGRRNLTEACGNKTKICPQICHSCKRFPSTAECFTHIHLEHCYMRFHQAMDAMNNTNVCIWNNIQRPYNTFTLCSEDVADCLLIPWPNPVVERTFVFMHSSYFLDCPQELLDPPPSVVFALVMTPIFLIPIMVVLVVLKTKNGDRSSW</sequence>
<evidence type="ECO:0000256" key="5">
    <source>
        <dbReference type="ARBA" id="ARBA00022692"/>
    </source>
</evidence>
<keyword evidence="4" id="KW-1003">Cell membrane</keyword>
<dbReference type="Proteomes" id="UP001152622">
    <property type="component" value="Chromosome 12"/>
</dbReference>
<comment type="similarity">
    <text evidence="2">Belongs to the RAMP family.</text>
</comment>
<keyword evidence="7 11" id="KW-1133">Transmembrane helix</keyword>
<dbReference type="EMBL" id="JAINUF010000012">
    <property type="protein sequence ID" value="KAJ8344709.1"/>
    <property type="molecule type" value="Genomic_DNA"/>
</dbReference>
<dbReference type="InterPro" id="IPR038126">
    <property type="entry name" value="RAMP_sf"/>
</dbReference>
<accession>A0A9Q1ETB2</accession>
<keyword evidence="3" id="KW-0813">Transport</keyword>
<proteinExistence type="inferred from homology"/>
<dbReference type="GO" id="GO:0007186">
    <property type="term" value="P:G protein-coupled receptor signaling pathway"/>
    <property type="evidence" value="ECO:0007669"/>
    <property type="project" value="TreeGrafter"/>
</dbReference>
<evidence type="ECO:0000256" key="8">
    <source>
        <dbReference type="ARBA" id="ARBA00023136"/>
    </source>
</evidence>
<evidence type="ECO:0000256" key="7">
    <source>
        <dbReference type="ARBA" id="ARBA00022989"/>
    </source>
</evidence>
<keyword evidence="9" id="KW-1015">Disulfide bond</keyword>
<evidence type="ECO:0000256" key="3">
    <source>
        <dbReference type="ARBA" id="ARBA00022448"/>
    </source>
</evidence>
<dbReference type="OrthoDB" id="8652678at2759"/>
<feature type="signal peptide" evidence="12">
    <location>
        <begin position="1"/>
        <end position="29"/>
    </location>
</feature>
<evidence type="ECO:0000256" key="6">
    <source>
        <dbReference type="ARBA" id="ARBA00022729"/>
    </source>
</evidence>
<dbReference type="GO" id="GO:0032870">
    <property type="term" value="P:cellular response to hormone stimulus"/>
    <property type="evidence" value="ECO:0007669"/>
    <property type="project" value="TreeGrafter"/>
</dbReference>
<evidence type="ECO:0000256" key="2">
    <source>
        <dbReference type="ARBA" id="ARBA00007087"/>
    </source>
</evidence>
<keyword evidence="5 11" id="KW-0812">Transmembrane</keyword>
<dbReference type="GO" id="GO:0006816">
    <property type="term" value="P:calcium ion transport"/>
    <property type="evidence" value="ECO:0007669"/>
    <property type="project" value="TreeGrafter"/>
</dbReference>
<name>A0A9Q1ETB2_SYNKA</name>
<feature type="chain" id="PRO_5040265843" description="Receptor activity modifying protein 2" evidence="12">
    <location>
        <begin position="30"/>
        <end position="212"/>
    </location>
</feature>
<dbReference type="GO" id="GO:0043235">
    <property type="term" value="C:receptor complex"/>
    <property type="evidence" value="ECO:0007669"/>
    <property type="project" value="TreeGrafter"/>
</dbReference>
<dbReference type="InterPro" id="IPR006985">
    <property type="entry name" value="RAMP"/>
</dbReference>